<reference evidence="2 3" key="1">
    <citation type="submission" date="2017-07" db="EMBL/GenBank/DDBJ databases">
        <title>Amycolatopsis alba DSM 44262 Genome sequencing and assembly.</title>
        <authorList>
            <person name="Kaur N."/>
            <person name="Mayilraj S."/>
        </authorList>
    </citation>
    <scope>NUCLEOTIDE SEQUENCE [LARGE SCALE GENOMIC DNA]</scope>
    <source>
        <strain evidence="2 3">DSM 44262</strain>
    </source>
</reference>
<keyword evidence="3" id="KW-1185">Reference proteome</keyword>
<protein>
    <submittedName>
        <fullName evidence="2">Helix-turn-helix domain-containing protein</fullName>
    </submittedName>
</protein>
<dbReference type="AlphaFoldDB" id="A0A229R913"/>
<dbReference type="Proteomes" id="UP000215563">
    <property type="component" value="Unassembled WGS sequence"/>
</dbReference>
<dbReference type="GO" id="GO:0003677">
    <property type="term" value="F:DNA binding"/>
    <property type="evidence" value="ECO:0007669"/>
    <property type="project" value="InterPro"/>
</dbReference>
<accession>A0A229R913</accession>
<gene>
    <name evidence="2" type="ORF">CFP75_39830</name>
</gene>
<comment type="caution">
    <text evidence="2">The sequence shown here is derived from an EMBL/GenBank/DDBJ whole genome shotgun (WGS) entry which is preliminary data.</text>
</comment>
<feature type="domain" description="HTH cro/C1-type" evidence="1">
    <location>
        <begin position="17"/>
        <end position="72"/>
    </location>
</feature>
<evidence type="ECO:0000259" key="1">
    <source>
        <dbReference type="PROSITE" id="PS50943"/>
    </source>
</evidence>
<dbReference type="EMBL" id="NMQU01000158">
    <property type="protein sequence ID" value="OXM43153.1"/>
    <property type="molecule type" value="Genomic_DNA"/>
</dbReference>
<dbReference type="SMART" id="SM00530">
    <property type="entry name" value="HTH_XRE"/>
    <property type="match status" value="1"/>
</dbReference>
<name>A0A229R913_AMYAL</name>
<dbReference type="PROSITE" id="PS50943">
    <property type="entry name" value="HTH_CROC1"/>
    <property type="match status" value="1"/>
</dbReference>
<dbReference type="InterPro" id="IPR010982">
    <property type="entry name" value="Lambda_DNA-bd_dom_sf"/>
</dbReference>
<organism evidence="2 3">
    <name type="scientific">Amycolatopsis alba DSM 44262</name>
    <dbReference type="NCBI Taxonomy" id="1125972"/>
    <lineage>
        <taxon>Bacteria</taxon>
        <taxon>Bacillati</taxon>
        <taxon>Actinomycetota</taxon>
        <taxon>Actinomycetes</taxon>
        <taxon>Pseudonocardiales</taxon>
        <taxon>Pseudonocardiaceae</taxon>
        <taxon>Amycolatopsis</taxon>
    </lineage>
</organism>
<proteinExistence type="predicted"/>
<dbReference type="CDD" id="cd00093">
    <property type="entry name" value="HTH_XRE"/>
    <property type="match status" value="1"/>
</dbReference>
<dbReference type="SUPFAM" id="SSF47413">
    <property type="entry name" value="lambda repressor-like DNA-binding domains"/>
    <property type="match status" value="1"/>
</dbReference>
<dbReference type="InterPro" id="IPR001387">
    <property type="entry name" value="Cro/C1-type_HTH"/>
</dbReference>
<dbReference type="Gene3D" id="1.10.260.40">
    <property type="entry name" value="lambda repressor-like DNA-binding domains"/>
    <property type="match status" value="1"/>
</dbReference>
<evidence type="ECO:0000313" key="2">
    <source>
        <dbReference type="EMBL" id="OXM43153.1"/>
    </source>
</evidence>
<sequence length="361" mass="40522">MHQADGRILMKEPRRALVTDRERAGHTQESLATALGVDVKTVRNWENGTYKPRTPDLHRRLAEELRITRRQLTLRFDHTAHNEIDPPDQLAEHQARPPRLASVLEEALDSEEADRLSYSLHWPESVDHSTLDILQRCLTYIRHAEDDTSSSAVIPVVGEVQRIANSFANASRASIRRHATGLLSEVEQYRGWLAIPSRDWHTAQRHLDRATVVALESDDPLRLSTALSFSAYSALRRFDLSSADALSEAALRDKRVHAGLRAYELFQRAEILARSALRKASVALLLSADGLVEHLPDDTDLPSSGYWYTPPFFLGQKAFVLRALGDYSGARQAAVDCLAEMPPDWSESEWAARRRELAGAG</sequence>
<dbReference type="Pfam" id="PF01381">
    <property type="entry name" value="HTH_3"/>
    <property type="match status" value="1"/>
</dbReference>
<evidence type="ECO:0000313" key="3">
    <source>
        <dbReference type="Proteomes" id="UP000215563"/>
    </source>
</evidence>